<dbReference type="KEGG" id="ure:UREG_02750"/>
<sequence>MDERGFVRNLGETNIRVHFMRKSKSSMERSHDTIPSHHQPGSLAPPTALLLV</sequence>
<dbReference type="Proteomes" id="UP000002058">
    <property type="component" value="Unassembled WGS sequence"/>
</dbReference>
<dbReference type="AlphaFoldDB" id="C4JHR4"/>
<dbReference type="InParanoid" id="C4JHR4"/>
<gene>
    <name evidence="2" type="ORF">UREG_02750</name>
</gene>
<dbReference type="RefSeq" id="XP_002543234.1">
    <property type="nucleotide sequence ID" value="XM_002543188.1"/>
</dbReference>
<dbReference type="EMBL" id="CH476615">
    <property type="protein sequence ID" value="EEP77901.1"/>
    <property type="molecule type" value="Genomic_DNA"/>
</dbReference>
<name>C4JHR4_UNCRE</name>
<evidence type="ECO:0000313" key="2">
    <source>
        <dbReference type="EMBL" id="EEP77901.1"/>
    </source>
</evidence>
<evidence type="ECO:0000256" key="1">
    <source>
        <dbReference type="SAM" id="MobiDB-lite"/>
    </source>
</evidence>
<keyword evidence="3" id="KW-1185">Reference proteome</keyword>
<dbReference type="GeneID" id="8437537"/>
<dbReference type="HOGENOM" id="CLU_3089044_0_0_1"/>
<proteinExistence type="predicted"/>
<protein>
    <submittedName>
        <fullName evidence="2">Uncharacterized protein</fullName>
    </submittedName>
</protein>
<evidence type="ECO:0000313" key="3">
    <source>
        <dbReference type="Proteomes" id="UP000002058"/>
    </source>
</evidence>
<reference evidence="3" key="1">
    <citation type="journal article" date="2009" name="Genome Res.">
        <title>Comparative genomic analyses of the human fungal pathogens Coccidioides and their relatives.</title>
        <authorList>
            <person name="Sharpton T.J."/>
            <person name="Stajich J.E."/>
            <person name="Rounsley S.D."/>
            <person name="Gardner M.J."/>
            <person name="Wortman J.R."/>
            <person name="Jordar V.S."/>
            <person name="Maiti R."/>
            <person name="Kodira C.D."/>
            <person name="Neafsey D.E."/>
            <person name="Zeng Q."/>
            <person name="Hung C.-Y."/>
            <person name="McMahan C."/>
            <person name="Muszewska A."/>
            <person name="Grynberg M."/>
            <person name="Mandel M.A."/>
            <person name="Kellner E.M."/>
            <person name="Barker B.M."/>
            <person name="Galgiani J.N."/>
            <person name="Orbach M.J."/>
            <person name="Kirkland T.N."/>
            <person name="Cole G.T."/>
            <person name="Henn M.R."/>
            <person name="Birren B.W."/>
            <person name="Taylor J.W."/>
        </authorList>
    </citation>
    <scope>NUCLEOTIDE SEQUENCE [LARGE SCALE GENOMIC DNA]</scope>
    <source>
        <strain evidence="3">UAMH 1704</strain>
    </source>
</reference>
<feature type="region of interest" description="Disordered" evidence="1">
    <location>
        <begin position="22"/>
        <end position="52"/>
    </location>
</feature>
<dbReference type="VEuPathDB" id="FungiDB:UREG_02750"/>
<accession>C4JHR4</accession>
<organism evidence="2 3">
    <name type="scientific">Uncinocarpus reesii (strain UAMH 1704)</name>
    <dbReference type="NCBI Taxonomy" id="336963"/>
    <lineage>
        <taxon>Eukaryota</taxon>
        <taxon>Fungi</taxon>
        <taxon>Dikarya</taxon>
        <taxon>Ascomycota</taxon>
        <taxon>Pezizomycotina</taxon>
        <taxon>Eurotiomycetes</taxon>
        <taxon>Eurotiomycetidae</taxon>
        <taxon>Onygenales</taxon>
        <taxon>Onygenaceae</taxon>
        <taxon>Uncinocarpus</taxon>
    </lineage>
</organism>
<feature type="compositionally biased region" description="Basic and acidic residues" evidence="1">
    <location>
        <begin position="25"/>
        <end position="35"/>
    </location>
</feature>